<gene>
    <name evidence="1" type="ORF">EV182_001017</name>
</gene>
<reference evidence="1" key="1">
    <citation type="submission" date="2022-06" db="EMBL/GenBank/DDBJ databases">
        <title>Phylogenomic reconstructions and comparative analyses of Kickxellomycotina fungi.</title>
        <authorList>
            <person name="Reynolds N.K."/>
            <person name="Stajich J.E."/>
            <person name="Barry K."/>
            <person name="Grigoriev I.V."/>
            <person name="Crous P."/>
            <person name="Smith M.E."/>
        </authorList>
    </citation>
    <scope>NUCLEOTIDE SEQUENCE</scope>
    <source>
        <strain evidence="1">RSA 2271</strain>
    </source>
</reference>
<evidence type="ECO:0000313" key="2">
    <source>
        <dbReference type="Proteomes" id="UP001145114"/>
    </source>
</evidence>
<comment type="caution">
    <text evidence="1">The sequence shown here is derived from an EMBL/GenBank/DDBJ whole genome shotgun (WGS) entry which is preliminary data.</text>
</comment>
<accession>A0ACC1HWA3</accession>
<keyword evidence="2" id="KW-1185">Reference proteome</keyword>
<name>A0ACC1HWA3_9FUNG</name>
<dbReference type="EMBL" id="JAMZIH010000108">
    <property type="protein sequence ID" value="KAJ1679936.1"/>
    <property type="molecule type" value="Genomic_DNA"/>
</dbReference>
<sequence>MEASIDRLQRSTDELRVHIEKSTQLFRRYRRLKSRIEQSKRHIKDKELWLLDRKRRLEEATHLVEVKREQCGQKSDDQRGMNDWVALKPLKIGEVEVLVAQSRIIYQGSQNQLDRRRAELATTIATIFPIEMIDAENMEWGICNLPCNYRNIRARQQGIQVAAAFGLIAQVLALLSKYLNIPLQYPVQPRSSQSIIYSPPALVTSMAPYRRFPLFPTRGVDKPRYEYATQLLETDLEQLLLAYGIQVADRQRILPNLKQLLIAIAAWPSRA</sequence>
<dbReference type="Proteomes" id="UP001145114">
    <property type="component" value="Unassembled WGS sequence"/>
</dbReference>
<proteinExistence type="predicted"/>
<organism evidence="1 2">
    <name type="scientific">Spiromyces aspiralis</name>
    <dbReference type="NCBI Taxonomy" id="68401"/>
    <lineage>
        <taxon>Eukaryota</taxon>
        <taxon>Fungi</taxon>
        <taxon>Fungi incertae sedis</taxon>
        <taxon>Zoopagomycota</taxon>
        <taxon>Kickxellomycotina</taxon>
        <taxon>Kickxellomycetes</taxon>
        <taxon>Kickxellales</taxon>
        <taxon>Kickxellaceae</taxon>
        <taxon>Spiromyces</taxon>
    </lineage>
</organism>
<evidence type="ECO:0000313" key="1">
    <source>
        <dbReference type="EMBL" id="KAJ1679936.1"/>
    </source>
</evidence>
<protein>
    <submittedName>
        <fullName evidence="1">Uncharacterized protein</fullName>
    </submittedName>
</protein>